<evidence type="ECO:0000313" key="2">
    <source>
        <dbReference type="Proteomes" id="UP000031599"/>
    </source>
</evidence>
<reference evidence="1 2" key="1">
    <citation type="submission" date="2014-12" db="EMBL/GenBank/DDBJ databases">
        <title>Genome assembly of Enhygromyxa salina DSM 15201.</title>
        <authorList>
            <person name="Sharma G."/>
            <person name="Subramanian S."/>
        </authorList>
    </citation>
    <scope>NUCLEOTIDE SEQUENCE [LARGE SCALE GENOMIC DNA]</scope>
    <source>
        <strain evidence="1 2">DSM 15201</strain>
    </source>
</reference>
<dbReference type="EMBL" id="JMCC02000201">
    <property type="protein sequence ID" value="KIG11681.1"/>
    <property type="molecule type" value="Genomic_DNA"/>
</dbReference>
<evidence type="ECO:0000313" key="1">
    <source>
        <dbReference type="EMBL" id="KIG11681.1"/>
    </source>
</evidence>
<accession>A0A0C2CKD5</accession>
<gene>
    <name evidence="1" type="ORF">DB30_02862</name>
</gene>
<protein>
    <submittedName>
        <fullName evidence="1">Uncharacterized protein</fullName>
    </submittedName>
</protein>
<dbReference type="AlphaFoldDB" id="A0A0C2CKD5"/>
<comment type="caution">
    <text evidence="1">The sequence shown here is derived from an EMBL/GenBank/DDBJ whole genome shotgun (WGS) entry which is preliminary data.</text>
</comment>
<name>A0A0C2CKD5_9BACT</name>
<sequence length="44" mass="4852">MYIASYATQTGTPEQPILSRRRLVGLPLVDAEHASLVDLLGPDW</sequence>
<proteinExistence type="predicted"/>
<dbReference type="Proteomes" id="UP000031599">
    <property type="component" value="Unassembled WGS sequence"/>
</dbReference>
<organism evidence="1 2">
    <name type="scientific">Enhygromyxa salina</name>
    <dbReference type="NCBI Taxonomy" id="215803"/>
    <lineage>
        <taxon>Bacteria</taxon>
        <taxon>Pseudomonadati</taxon>
        <taxon>Myxococcota</taxon>
        <taxon>Polyangia</taxon>
        <taxon>Nannocystales</taxon>
        <taxon>Nannocystaceae</taxon>
        <taxon>Enhygromyxa</taxon>
    </lineage>
</organism>